<dbReference type="PROSITE" id="PS51094">
    <property type="entry name" value="PTS_EIIA_TYPE_2"/>
    <property type="match status" value="1"/>
</dbReference>
<keyword evidence="8" id="KW-0418">Kinase</keyword>
<gene>
    <name evidence="13" type="ORF">AWM70_05440</name>
</gene>
<dbReference type="STRING" id="1462996.AWM70_05440"/>
<proteinExistence type="predicted"/>
<keyword evidence="6" id="KW-0808">Transferase</keyword>
<dbReference type="GO" id="GO:0090563">
    <property type="term" value="F:protein-phosphocysteine-sugar phosphotransferase activity"/>
    <property type="evidence" value="ECO:0007669"/>
    <property type="project" value="TreeGrafter"/>
</dbReference>
<evidence type="ECO:0000256" key="9">
    <source>
        <dbReference type="ARBA" id="ARBA00029908"/>
    </source>
</evidence>
<dbReference type="InterPro" id="IPR050893">
    <property type="entry name" value="Sugar_PTS"/>
</dbReference>
<evidence type="ECO:0000256" key="3">
    <source>
        <dbReference type="ARBA" id="ARBA00022448"/>
    </source>
</evidence>
<dbReference type="InterPro" id="IPR016152">
    <property type="entry name" value="PTrfase/Anion_transptr"/>
</dbReference>
<dbReference type="PROSITE" id="PS00372">
    <property type="entry name" value="PTS_EIIA_TYPE_2_HIS"/>
    <property type="match status" value="1"/>
</dbReference>
<accession>A0A1B1MY44</accession>
<reference evidence="13 14" key="1">
    <citation type="submission" date="2016-01" db="EMBL/GenBank/DDBJ databases">
        <title>Complete Genome Sequence of Paenibacillus yonginensis DCY84, a novel Plant Growth-Promoting Bacteria with Elicitation of Induced Systemic Resistance.</title>
        <authorList>
            <person name="Kim Y.J."/>
            <person name="Yang D.C."/>
            <person name="Sukweenadhi J."/>
        </authorList>
    </citation>
    <scope>NUCLEOTIDE SEQUENCE [LARGE SCALE GENOMIC DNA]</scope>
    <source>
        <strain evidence="13 14">DCY84</strain>
    </source>
</reference>
<organism evidence="13 14">
    <name type="scientific">Paenibacillus yonginensis</name>
    <dbReference type="NCBI Taxonomy" id="1462996"/>
    <lineage>
        <taxon>Bacteria</taxon>
        <taxon>Bacillati</taxon>
        <taxon>Bacillota</taxon>
        <taxon>Bacilli</taxon>
        <taxon>Bacillales</taxon>
        <taxon>Paenibacillaceae</taxon>
        <taxon>Paenibacillus</taxon>
    </lineage>
</organism>
<comment type="function">
    <text evidence="1">The phosphoenolpyruvate-dependent sugar phosphotransferase system (sugar PTS), a major carbohydrate active transport system, catalyzes the phosphorylation of incoming sugar substrates concomitantly with their translocation across the cell membrane. The enzyme II CmtAB PTS system is involved in D-mannitol transport.</text>
</comment>
<evidence type="ECO:0000256" key="4">
    <source>
        <dbReference type="ARBA" id="ARBA00022553"/>
    </source>
</evidence>
<evidence type="ECO:0000313" key="13">
    <source>
        <dbReference type="EMBL" id="ANS74086.1"/>
    </source>
</evidence>
<keyword evidence="5" id="KW-0762">Sugar transport</keyword>
<keyword evidence="4" id="KW-0597">Phosphoprotein</keyword>
<feature type="domain" description="PTS EIIA type-2" evidence="12">
    <location>
        <begin position="2"/>
        <end position="142"/>
    </location>
</feature>
<name>A0A1B1MY44_9BACL</name>
<keyword evidence="14" id="KW-1185">Reference proteome</keyword>
<dbReference type="GO" id="GO:0016301">
    <property type="term" value="F:kinase activity"/>
    <property type="evidence" value="ECO:0007669"/>
    <property type="project" value="UniProtKB-KW"/>
</dbReference>
<dbReference type="CDD" id="cd00211">
    <property type="entry name" value="PTS_IIA_fru"/>
    <property type="match status" value="1"/>
</dbReference>
<dbReference type="AlphaFoldDB" id="A0A1B1MY44"/>
<evidence type="ECO:0000256" key="6">
    <source>
        <dbReference type="ARBA" id="ARBA00022679"/>
    </source>
</evidence>
<dbReference type="GO" id="GO:0005886">
    <property type="term" value="C:plasma membrane"/>
    <property type="evidence" value="ECO:0007669"/>
    <property type="project" value="TreeGrafter"/>
</dbReference>
<dbReference type="RefSeq" id="WP_068694691.1">
    <property type="nucleotide sequence ID" value="NZ_CP014167.1"/>
</dbReference>
<dbReference type="KEGG" id="pyg:AWM70_05440"/>
<evidence type="ECO:0000256" key="10">
    <source>
        <dbReference type="ARBA" id="ARBA00030956"/>
    </source>
</evidence>
<evidence type="ECO:0000313" key="14">
    <source>
        <dbReference type="Proteomes" id="UP000092573"/>
    </source>
</evidence>
<evidence type="ECO:0000256" key="2">
    <source>
        <dbReference type="ARBA" id="ARBA00014783"/>
    </source>
</evidence>
<dbReference type="OrthoDB" id="1640042at2"/>
<dbReference type="EMBL" id="CP014167">
    <property type="protein sequence ID" value="ANS74086.1"/>
    <property type="molecule type" value="Genomic_DNA"/>
</dbReference>
<evidence type="ECO:0000256" key="8">
    <source>
        <dbReference type="ARBA" id="ARBA00022777"/>
    </source>
</evidence>
<evidence type="ECO:0000256" key="11">
    <source>
        <dbReference type="ARBA" id="ARBA00030962"/>
    </source>
</evidence>
<dbReference type="GO" id="GO:0009401">
    <property type="term" value="P:phosphoenolpyruvate-dependent sugar phosphotransferase system"/>
    <property type="evidence" value="ECO:0007669"/>
    <property type="project" value="UniProtKB-KW"/>
</dbReference>
<dbReference type="PANTHER" id="PTHR30181:SF2">
    <property type="entry name" value="PTS SYSTEM MANNITOL-SPECIFIC EIICBA COMPONENT"/>
    <property type="match status" value="1"/>
</dbReference>
<keyword evidence="3" id="KW-0813">Transport</keyword>
<evidence type="ECO:0000259" key="12">
    <source>
        <dbReference type="PROSITE" id="PS51094"/>
    </source>
</evidence>
<dbReference type="Gene3D" id="3.40.930.10">
    <property type="entry name" value="Mannitol-specific EII, Chain A"/>
    <property type="match status" value="1"/>
</dbReference>
<evidence type="ECO:0000256" key="7">
    <source>
        <dbReference type="ARBA" id="ARBA00022683"/>
    </source>
</evidence>
<dbReference type="Proteomes" id="UP000092573">
    <property type="component" value="Chromosome"/>
</dbReference>
<sequence>MSILSKEKILLSAAAKDKYEAIRIAGELLVKAGHVEPAYVDRMIDRENIVSTYMGNGLAIPHGTKEGKDLIHSTGLSIVRFPDGVDFDGDEPAFVVIGIAGAGGDHMQILTNVAMIFSEDESLEQVMNAPTEEAIMAIFEGGLED</sequence>
<dbReference type="SUPFAM" id="SSF55804">
    <property type="entry name" value="Phoshotransferase/anion transport protein"/>
    <property type="match status" value="1"/>
</dbReference>
<keyword evidence="7" id="KW-0598">Phosphotransferase system</keyword>
<dbReference type="PANTHER" id="PTHR30181">
    <property type="entry name" value="MANNITOL PERMEASE IIC COMPONENT"/>
    <property type="match status" value="1"/>
</dbReference>
<dbReference type="InterPro" id="IPR002178">
    <property type="entry name" value="PTS_EIIA_type-2_dom"/>
</dbReference>
<protein>
    <recommendedName>
        <fullName evidence="2">Mannitol-specific phosphotransferase enzyme IIA component</fullName>
    </recommendedName>
    <alternativeName>
        <fullName evidence="10">EIIA</fullName>
    </alternativeName>
    <alternativeName>
        <fullName evidence="11">EIII</fullName>
    </alternativeName>
    <alternativeName>
        <fullName evidence="9">PTS system mannitol-specific EIIA component</fullName>
    </alternativeName>
</protein>
<dbReference type="Pfam" id="PF00359">
    <property type="entry name" value="PTS_EIIA_2"/>
    <property type="match status" value="1"/>
</dbReference>
<evidence type="ECO:0000256" key="5">
    <source>
        <dbReference type="ARBA" id="ARBA00022597"/>
    </source>
</evidence>
<evidence type="ECO:0000256" key="1">
    <source>
        <dbReference type="ARBA" id="ARBA00002434"/>
    </source>
</evidence>